<dbReference type="InterPro" id="IPR000504">
    <property type="entry name" value="RRM_dom"/>
</dbReference>
<feature type="domain" description="RRM" evidence="4">
    <location>
        <begin position="240"/>
        <end position="318"/>
    </location>
</feature>
<accession>A0AAV5ENX5</accession>
<dbReference type="Proteomes" id="UP001054889">
    <property type="component" value="Unassembled WGS sequence"/>
</dbReference>
<dbReference type="GO" id="GO:0003729">
    <property type="term" value="F:mRNA binding"/>
    <property type="evidence" value="ECO:0007669"/>
    <property type="project" value="InterPro"/>
</dbReference>
<dbReference type="InterPro" id="IPR050825">
    <property type="entry name" value="RBM42_RBP45_47-like"/>
</dbReference>
<sequence>MAPPPPLSWADAPPYHYHGTPLPLPKTVPPEEATGGGGRGGAGGPDEARSLWIGGLLPWMNEDYLYSCFTRVPEVFHFASSPKLLLPFTLVLCHPAGVLNLTRLYIDFTHVMQISTLLTWIQTGDCSPLLNYSILLFYHESNAILNNPFFWMQLVSIVVRRNKHTGQSTGFGFLNFADHSTADHVLQSYNGQKMPNAKRDFRLKWHTHAQQPSDNQHFKINWGTQQQDPPQRHTDENSDHVIFVGDLAFDVTAFMLQHLFKSRYYSVKSAKVIYDISGRSKGYGFVSFGDANECRQAMIEMNGAYYSTRPMRIGPVPGKKVRPHGTQGIDFYIQDPNNSRLFVSSLGESVTSEDLKQAFAPCGEIVNVKVLEGKNSGFVTYSNSLVLGMVMDFCFYFLRRASAEEAIRMLNESQLGGSTIKVLFARPRTNKQDQLNIGHHGRPQPYGPGLGWSPQDPSACSQTGHPGNGSFLQLQQPQVQVT</sequence>
<keyword evidence="1 2" id="KW-0694">RNA-binding</keyword>
<evidence type="ECO:0000256" key="1">
    <source>
        <dbReference type="ARBA" id="ARBA00022884"/>
    </source>
</evidence>
<dbReference type="GO" id="GO:0005829">
    <property type="term" value="C:cytosol"/>
    <property type="evidence" value="ECO:0007669"/>
    <property type="project" value="TreeGrafter"/>
</dbReference>
<evidence type="ECO:0000256" key="3">
    <source>
        <dbReference type="SAM" id="MobiDB-lite"/>
    </source>
</evidence>
<organism evidence="5 6">
    <name type="scientific">Eleusine coracana subsp. coracana</name>
    <dbReference type="NCBI Taxonomy" id="191504"/>
    <lineage>
        <taxon>Eukaryota</taxon>
        <taxon>Viridiplantae</taxon>
        <taxon>Streptophyta</taxon>
        <taxon>Embryophyta</taxon>
        <taxon>Tracheophyta</taxon>
        <taxon>Spermatophyta</taxon>
        <taxon>Magnoliopsida</taxon>
        <taxon>Liliopsida</taxon>
        <taxon>Poales</taxon>
        <taxon>Poaceae</taxon>
        <taxon>PACMAD clade</taxon>
        <taxon>Chloridoideae</taxon>
        <taxon>Cynodonteae</taxon>
        <taxon>Eleusininae</taxon>
        <taxon>Eleusine</taxon>
    </lineage>
</organism>
<dbReference type="EMBL" id="BQKI01000077">
    <property type="protein sequence ID" value="GJN24296.1"/>
    <property type="molecule type" value="Genomic_DNA"/>
</dbReference>
<name>A0AAV5ENX5_ELECO</name>
<feature type="domain" description="RRM" evidence="4">
    <location>
        <begin position="339"/>
        <end position="427"/>
    </location>
</feature>
<dbReference type="Gene3D" id="3.30.70.330">
    <property type="match status" value="3"/>
</dbReference>
<keyword evidence="6" id="KW-1185">Reference proteome</keyword>
<feature type="domain" description="RRM" evidence="4">
    <location>
        <begin position="149"/>
        <end position="208"/>
    </location>
</feature>
<protein>
    <recommendedName>
        <fullName evidence="4">RRM domain-containing protein</fullName>
    </recommendedName>
</protein>
<feature type="compositionally biased region" description="Gly residues" evidence="3">
    <location>
        <begin position="34"/>
        <end position="44"/>
    </location>
</feature>
<dbReference type="InterPro" id="IPR012677">
    <property type="entry name" value="Nucleotide-bd_a/b_plait_sf"/>
</dbReference>
<dbReference type="InterPro" id="IPR035979">
    <property type="entry name" value="RBD_domain_sf"/>
</dbReference>
<evidence type="ECO:0000313" key="6">
    <source>
        <dbReference type="Proteomes" id="UP001054889"/>
    </source>
</evidence>
<reference evidence="5" key="2">
    <citation type="submission" date="2021-12" db="EMBL/GenBank/DDBJ databases">
        <title>Resequencing data analysis of finger millet.</title>
        <authorList>
            <person name="Hatakeyama M."/>
            <person name="Aluri S."/>
            <person name="Balachadran M.T."/>
            <person name="Sivarajan S.R."/>
            <person name="Poveda L."/>
            <person name="Shimizu-Inatsugi R."/>
            <person name="Schlapbach R."/>
            <person name="Sreeman S.M."/>
            <person name="Shimizu K.K."/>
        </authorList>
    </citation>
    <scope>NUCLEOTIDE SEQUENCE</scope>
</reference>
<dbReference type="PROSITE" id="PS50102">
    <property type="entry name" value="RRM"/>
    <property type="match status" value="3"/>
</dbReference>
<feature type="region of interest" description="Disordered" evidence="3">
    <location>
        <begin position="21"/>
        <end position="44"/>
    </location>
</feature>
<dbReference type="Pfam" id="PF00076">
    <property type="entry name" value="RRM_1"/>
    <property type="match status" value="3"/>
</dbReference>
<reference evidence="5" key="1">
    <citation type="journal article" date="2018" name="DNA Res.">
        <title>Multiple hybrid de novo genome assembly of finger millet, an orphan allotetraploid crop.</title>
        <authorList>
            <person name="Hatakeyama M."/>
            <person name="Aluri S."/>
            <person name="Balachadran M.T."/>
            <person name="Sivarajan S.R."/>
            <person name="Patrignani A."/>
            <person name="Gruter S."/>
            <person name="Poveda L."/>
            <person name="Shimizu-Inatsugi R."/>
            <person name="Baeten J."/>
            <person name="Francoijs K.J."/>
            <person name="Nataraja K.N."/>
            <person name="Reddy Y.A.N."/>
            <person name="Phadnis S."/>
            <person name="Ravikumar R.L."/>
            <person name="Schlapbach R."/>
            <person name="Sreeman S.M."/>
            <person name="Shimizu K.K."/>
        </authorList>
    </citation>
    <scope>NUCLEOTIDE SEQUENCE</scope>
</reference>
<dbReference type="SMART" id="SM00360">
    <property type="entry name" value="RRM"/>
    <property type="match status" value="3"/>
</dbReference>
<evidence type="ECO:0000313" key="5">
    <source>
        <dbReference type="EMBL" id="GJN24296.1"/>
    </source>
</evidence>
<feature type="compositionally biased region" description="Polar residues" evidence="3">
    <location>
        <begin position="455"/>
        <end position="471"/>
    </location>
</feature>
<dbReference type="PANTHER" id="PTHR47640">
    <property type="entry name" value="TRNA SELENOCYSTEINE 1-ASSOCIATED PROTEIN 1-RELATED-RELATED"/>
    <property type="match status" value="1"/>
</dbReference>
<proteinExistence type="predicted"/>
<dbReference type="PANTHER" id="PTHR47640:SF62">
    <property type="entry name" value="RRM DOMAIN-CONTAINING PROTEIN"/>
    <property type="match status" value="1"/>
</dbReference>
<comment type="caution">
    <text evidence="5">The sequence shown here is derived from an EMBL/GenBank/DDBJ whole genome shotgun (WGS) entry which is preliminary data.</text>
</comment>
<feature type="region of interest" description="Disordered" evidence="3">
    <location>
        <begin position="432"/>
        <end position="471"/>
    </location>
</feature>
<evidence type="ECO:0000256" key="2">
    <source>
        <dbReference type="PROSITE-ProRule" id="PRU00176"/>
    </source>
</evidence>
<dbReference type="SUPFAM" id="SSF54928">
    <property type="entry name" value="RNA-binding domain, RBD"/>
    <property type="match status" value="2"/>
</dbReference>
<gene>
    <name evidence="5" type="primary">gb12030</name>
    <name evidence="5" type="ORF">PR202_gb12030</name>
</gene>
<dbReference type="AlphaFoldDB" id="A0AAV5ENX5"/>
<evidence type="ECO:0000259" key="4">
    <source>
        <dbReference type="PROSITE" id="PS50102"/>
    </source>
</evidence>